<dbReference type="EMBL" id="AVOT02004127">
    <property type="protein sequence ID" value="MBW0475495.1"/>
    <property type="molecule type" value="Genomic_DNA"/>
</dbReference>
<evidence type="ECO:0000256" key="1">
    <source>
        <dbReference type="ARBA" id="ARBA00022737"/>
    </source>
</evidence>
<feature type="region of interest" description="Disordered" evidence="2">
    <location>
        <begin position="175"/>
        <end position="228"/>
    </location>
</feature>
<dbReference type="GO" id="GO:1902716">
    <property type="term" value="C:cell cortex of growing cell tip"/>
    <property type="evidence" value="ECO:0007669"/>
    <property type="project" value="TreeGrafter"/>
</dbReference>
<protein>
    <recommendedName>
        <fullName evidence="3">GIT Spa2 homology (SHD) domain-containing protein</fullName>
    </recommendedName>
</protein>
<feature type="compositionally biased region" description="Polar residues" evidence="2">
    <location>
        <begin position="740"/>
        <end position="770"/>
    </location>
</feature>
<dbReference type="Pfam" id="PF08518">
    <property type="entry name" value="GIT_SHD"/>
    <property type="match status" value="2"/>
</dbReference>
<dbReference type="InterPro" id="IPR056439">
    <property type="entry name" value="VBS_C3G9"/>
</dbReference>
<dbReference type="InterPro" id="IPR013724">
    <property type="entry name" value="GIT_SHD"/>
</dbReference>
<evidence type="ECO:0000259" key="3">
    <source>
        <dbReference type="SMART" id="SM00555"/>
    </source>
</evidence>
<keyword evidence="1" id="KW-0677">Repeat</keyword>
<dbReference type="InterPro" id="IPR039892">
    <property type="entry name" value="Spa2/Sph1"/>
</dbReference>
<feature type="region of interest" description="Disordered" evidence="2">
    <location>
        <begin position="403"/>
        <end position="423"/>
    </location>
</feature>
<feature type="domain" description="GIT Spa2 homology (SHD)" evidence="3">
    <location>
        <begin position="84"/>
        <end position="114"/>
    </location>
</feature>
<evidence type="ECO:0000256" key="2">
    <source>
        <dbReference type="SAM" id="MobiDB-lite"/>
    </source>
</evidence>
<dbReference type="PANTHER" id="PTHR21601">
    <property type="entry name" value="SPA2 PROTEIN"/>
    <property type="match status" value="1"/>
</dbReference>
<dbReference type="Pfam" id="PF12205">
    <property type="entry name" value="GIT1_C"/>
    <property type="match status" value="1"/>
</dbReference>
<feature type="compositionally biased region" description="Basic and acidic residues" evidence="2">
    <location>
        <begin position="719"/>
        <end position="737"/>
    </location>
</feature>
<feature type="compositionally biased region" description="Polar residues" evidence="2">
    <location>
        <begin position="7"/>
        <end position="49"/>
    </location>
</feature>
<sequence length="985" mass="110090">MSRYPPVSTTQNDSQFISSSYQRSETRQSILNSNPSTRTNQIPYGSQDSDQNKKNARIHYDQLHNWLFNGLSHSSKYSQNRSNPRDKLIRLNRQQFQELSTDVYDELCRRIERGEHDGGEASGGMPFLASRDDFHPKRNQARQKLATLPRPRFKDLASDVFYELERRYPEFVEIEDSSSRFNRSSPPNSKPSQQQPFTSSPSSLAQSNPSSALRSFNGASSSNTGGLVANDVIIPDKSTLVIENTDDAYDDHSSIRAISNTAEPPLRGASNERIEKMDIQKTAIGKRGSGNLSSIKYIHSNDTHSRSGSYSNGDLSRSLVKEGASPPSSKASFDYAKRISIMQSKINQLEKELSESQSRNANLSQDSQKWLKELEEEAQSWKQRCEEQRRKLEKLEVNFQDERRRKDDELESAHREIQSLRRQKTDLEAKFQSNGKAESQNSNNTAIDSLKAEVTELLNELKQMQTRQDQLLDQKEIHQETIRELEQSIMTHKKQYEVIKTELRTLRRASTLHGSKNFLPNERFPLSDTGAIVDIHFAAFTTSIDELLQVGRSNVVTEVISVMRTVIDAVGTIDEDIQQFELNTISINSLNSDELDKLELLKDRINSTLSNLITASKNHAISFGLSPISLLDAAASHLSFSLVELVKLVGMRKGSAAEIEFRQKFHLNQPKYDDDDEDEVAAVGTVSSNSFAYANGFSNSLKRNNPLELVSNTPAPLRIIKERGREDDTKAQDELRYPNKTINGVSSSHQIGYNSSKEINGPYQSQQSMNKFDDARSPTGFDGSNASDLRDSASGSSTTNPDKVFDSPPRQAIARGIGNDSKVIGNGIFGRNDEKDFNSNNSSNAKQQGFGLGISKADDEREKLKTYLEAQTEMIVGSIQSLLSAIRGGTQGSDEINENLTQIIKIVTSIIDICEDGLRNKSIEVNKILRDLNENCSRLSEMQDIGIPKEGFTKQIKQVMAAASFGVAKALKELNAHVSDGNSLL</sequence>
<dbReference type="SMART" id="SM00555">
    <property type="entry name" value="GIT"/>
    <property type="match status" value="2"/>
</dbReference>
<gene>
    <name evidence="4" type="ORF">O181_015210</name>
</gene>
<feature type="compositionally biased region" description="Polar residues" evidence="2">
    <location>
        <begin position="782"/>
        <end position="801"/>
    </location>
</feature>
<dbReference type="AlphaFoldDB" id="A0A9Q3GQP9"/>
<feature type="domain" description="GIT Spa2 homology (SHD)" evidence="3">
    <location>
        <begin position="141"/>
        <end position="171"/>
    </location>
</feature>
<feature type="compositionally biased region" description="Low complexity" evidence="2">
    <location>
        <begin position="179"/>
        <end position="213"/>
    </location>
</feature>
<feature type="region of interest" description="Disordered" evidence="2">
    <location>
        <begin position="1"/>
        <end position="52"/>
    </location>
</feature>
<name>A0A9Q3GQP9_9BASI</name>
<dbReference type="InterPro" id="IPR022018">
    <property type="entry name" value="GIT1_C"/>
</dbReference>
<feature type="region of interest" description="Disordered" evidence="2">
    <location>
        <begin position="300"/>
        <end position="331"/>
    </location>
</feature>
<dbReference type="Pfam" id="PF23742">
    <property type="entry name" value="VBS_C3G9"/>
    <property type="match status" value="1"/>
</dbReference>
<proteinExistence type="predicted"/>
<feature type="region of interest" description="Disordered" evidence="2">
    <location>
        <begin position="832"/>
        <end position="854"/>
    </location>
</feature>
<dbReference type="GO" id="GO:0005078">
    <property type="term" value="F:MAP-kinase scaffold activity"/>
    <property type="evidence" value="ECO:0007669"/>
    <property type="project" value="TreeGrafter"/>
</dbReference>
<comment type="caution">
    <text evidence="4">The sequence shown here is derived from an EMBL/GenBank/DDBJ whole genome shotgun (WGS) entry which is preliminary data.</text>
</comment>
<feature type="compositionally biased region" description="Polar residues" evidence="2">
    <location>
        <begin position="306"/>
        <end position="315"/>
    </location>
</feature>
<dbReference type="OrthoDB" id="5588096at2759"/>
<organism evidence="4 5">
    <name type="scientific">Austropuccinia psidii MF-1</name>
    <dbReference type="NCBI Taxonomy" id="1389203"/>
    <lineage>
        <taxon>Eukaryota</taxon>
        <taxon>Fungi</taxon>
        <taxon>Dikarya</taxon>
        <taxon>Basidiomycota</taxon>
        <taxon>Pucciniomycotina</taxon>
        <taxon>Pucciniomycetes</taxon>
        <taxon>Pucciniales</taxon>
        <taxon>Sphaerophragmiaceae</taxon>
        <taxon>Austropuccinia</taxon>
    </lineage>
</organism>
<feature type="region of interest" description="Disordered" evidence="2">
    <location>
        <begin position="719"/>
        <end position="818"/>
    </location>
</feature>
<evidence type="ECO:0000313" key="5">
    <source>
        <dbReference type="Proteomes" id="UP000765509"/>
    </source>
</evidence>
<reference evidence="4" key="1">
    <citation type="submission" date="2021-03" db="EMBL/GenBank/DDBJ databases">
        <title>Draft genome sequence of rust myrtle Austropuccinia psidii MF-1, a brazilian biotype.</title>
        <authorList>
            <person name="Quecine M.C."/>
            <person name="Pachon D.M.R."/>
            <person name="Bonatelli M.L."/>
            <person name="Correr F.H."/>
            <person name="Franceschini L.M."/>
            <person name="Leite T.F."/>
            <person name="Margarido G.R.A."/>
            <person name="Almeida C.A."/>
            <person name="Ferrarezi J.A."/>
            <person name="Labate C.A."/>
        </authorList>
    </citation>
    <scope>NUCLEOTIDE SEQUENCE</scope>
    <source>
        <strain evidence="4">MF-1</strain>
    </source>
</reference>
<dbReference type="PANTHER" id="PTHR21601:SF0">
    <property type="entry name" value="PROTEIN SPA2-RELATED"/>
    <property type="match status" value="1"/>
</dbReference>
<accession>A0A9Q3GQP9</accession>
<feature type="compositionally biased region" description="Polar residues" evidence="2">
    <location>
        <begin position="838"/>
        <end position="847"/>
    </location>
</feature>
<evidence type="ECO:0000313" key="4">
    <source>
        <dbReference type="EMBL" id="MBW0475495.1"/>
    </source>
</evidence>
<keyword evidence="5" id="KW-1185">Reference proteome</keyword>
<dbReference type="Proteomes" id="UP000765509">
    <property type="component" value="Unassembled WGS sequence"/>
</dbReference>
<dbReference type="GO" id="GO:0005826">
    <property type="term" value="C:actomyosin contractile ring"/>
    <property type="evidence" value="ECO:0007669"/>
    <property type="project" value="TreeGrafter"/>
</dbReference>